<accession>A0A074ZS51</accession>
<dbReference type="AlphaFoldDB" id="A0A074ZS51"/>
<evidence type="ECO:0000313" key="2">
    <source>
        <dbReference type="Proteomes" id="UP000054324"/>
    </source>
</evidence>
<protein>
    <submittedName>
        <fullName evidence="1">Uncharacterized protein</fullName>
    </submittedName>
</protein>
<evidence type="ECO:0000313" key="1">
    <source>
        <dbReference type="EMBL" id="KER29971.1"/>
    </source>
</evidence>
<sequence>MAWPKCSNDRGRIMADFAIRPSIDALLPDKRLLIKRFRQAGSNTVETGQQLCIGDFRTFSLYRLRSDFPVLTYTHTHTPICRPLKTAVSKREKVEVIAIMTVRKQ</sequence>
<keyword evidence="2" id="KW-1185">Reference proteome</keyword>
<organism evidence="1 2">
    <name type="scientific">Opisthorchis viverrini</name>
    <name type="common">Southeast Asian liver fluke</name>
    <dbReference type="NCBI Taxonomy" id="6198"/>
    <lineage>
        <taxon>Eukaryota</taxon>
        <taxon>Metazoa</taxon>
        <taxon>Spiralia</taxon>
        <taxon>Lophotrochozoa</taxon>
        <taxon>Platyhelminthes</taxon>
        <taxon>Trematoda</taxon>
        <taxon>Digenea</taxon>
        <taxon>Opisthorchiida</taxon>
        <taxon>Opisthorchiata</taxon>
        <taxon>Opisthorchiidae</taxon>
        <taxon>Opisthorchis</taxon>
    </lineage>
</organism>
<dbReference type="GeneID" id="20317648"/>
<dbReference type="KEGG" id="ovi:T265_03461"/>
<dbReference type="EMBL" id="KL596668">
    <property type="protein sequence ID" value="KER29971.1"/>
    <property type="molecule type" value="Genomic_DNA"/>
</dbReference>
<reference evidence="1 2" key="1">
    <citation type="submission" date="2013-11" db="EMBL/GenBank/DDBJ databases">
        <title>Opisthorchis viverrini - life in the bile duct.</title>
        <authorList>
            <person name="Young N.D."/>
            <person name="Nagarajan N."/>
            <person name="Lin S.J."/>
            <person name="Korhonen P.K."/>
            <person name="Jex A.R."/>
            <person name="Hall R.S."/>
            <person name="Safavi-Hemami H."/>
            <person name="Kaewkong W."/>
            <person name="Bertrand D."/>
            <person name="Gao S."/>
            <person name="Seet Q."/>
            <person name="Wongkham S."/>
            <person name="Teh B.T."/>
            <person name="Wongkham C."/>
            <person name="Intapan P.M."/>
            <person name="Maleewong W."/>
            <person name="Yang X."/>
            <person name="Hu M."/>
            <person name="Wang Z."/>
            <person name="Hofmann A."/>
            <person name="Sternberg P.W."/>
            <person name="Tan P."/>
            <person name="Wang J."/>
            <person name="Gasser R.B."/>
        </authorList>
    </citation>
    <scope>NUCLEOTIDE SEQUENCE [LARGE SCALE GENOMIC DNA]</scope>
</reference>
<dbReference type="CTD" id="20317648"/>
<proteinExistence type="predicted"/>
<dbReference type="RefSeq" id="XP_009166225.1">
    <property type="nucleotide sequence ID" value="XM_009167961.1"/>
</dbReference>
<gene>
    <name evidence="1" type="ORF">T265_03461</name>
</gene>
<name>A0A074ZS51_OPIVI</name>
<dbReference type="Proteomes" id="UP000054324">
    <property type="component" value="Unassembled WGS sequence"/>
</dbReference>